<protein>
    <recommendedName>
        <fullName evidence="1">BTB domain-containing protein</fullName>
    </recommendedName>
</protein>
<dbReference type="CDD" id="cd18186">
    <property type="entry name" value="BTB_POZ_ZBTB_KLHL-like"/>
    <property type="match status" value="1"/>
</dbReference>
<sequence length="299" mass="35745">MSQKSSLHYYEDGDVILIVQDTAFCLHQNYLSMASKVFRDMFSCATSYMADELHELPRINITDTSSLAFENFLSFIYPQKFVSITWDNIEEFCRIGDKYEFSSVLEAAEKFLESHFHENPLLSLILSDRYYFNIVYKESSKLVLNELQKYRQNSQFLLLSYKTKSAIFERYLDFTISITTIRSLKQRKNFKHHSLCSLTKHDQEINKWYETFFEKYEMLNNTNNNNIMLSPSKSISIIIKCLMEFWSDYINGTWSECDYRFFNDYLAEQFVSHFGNFEPLKYEKSKKDAEHYMFIELKD</sequence>
<dbReference type="Pfam" id="PF00651">
    <property type="entry name" value="BTB"/>
    <property type="match status" value="1"/>
</dbReference>
<evidence type="ECO:0000313" key="3">
    <source>
        <dbReference type="Proteomes" id="UP000022910"/>
    </source>
</evidence>
<feature type="domain" description="BTB" evidence="1">
    <location>
        <begin position="13"/>
        <end position="77"/>
    </location>
</feature>
<accession>A0A015KRK4</accession>
<reference evidence="2 3" key="1">
    <citation type="submission" date="2014-02" db="EMBL/GenBank/DDBJ databases">
        <title>Single nucleus genome sequencing reveals high similarity among nuclei of an endomycorrhizal fungus.</title>
        <authorList>
            <person name="Lin K."/>
            <person name="Geurts R."/>
            <person name="Zhang Z."/>
            <person name="Limpens E."/>
            <person name="Saunders D.G."/>
            <person name="Mu D."/>
            <person name="Pang E."/>
            <person name="Cao H."/>
            <person name="Cha H."/>
            <person name="Lin T."/>
            <person name="Zhou Q."/>
            <person name="Shang Y."/>
            <person name="Li Y."/>
            <person name="Ivanov S."/>
            <person name="Sharma T."/>
            <person name="Velzen R.V."/>
            <person name="Ruijter N.D."/>
            <person name="Aanen D.K."/>
            <person name="Win J."/>
            <person name="Kamoun S."/>
            <person name="Bisseling T."/>
            <person name="Huang S."/>
        </authorList>
    </citation>
    <scope>NUCLEOTIDE SEQUENCE [LARGE SCALE GENOMIC DNA]</scope>
    <source>
        <strain evidence="3">DAOM197198w</strain>
    </source>
</reference>
<comment type="caution">
    <text evidence="2">The sequence shown here is derived from an EMBL/GenBank/DDBJ whole genome shotgun (WGS) entry which is preliminary data.</text>
</comment>
<name>A0A015KRK4_RHIIW</name>
<dbReference type="PROSITE" id="PS50097">
    <property type="entry name" value="BTB"/>
    <property type="match status" value="1"/>
</dbReference>
<dbReference type="SMART" id="SM00225">
    <property type="entry name" value="BTB"/>
    <property type="match status" value="1"/>
</dbReference>
<dbReference type="Proteomes" id="UP000022910">
    <property type="component" value="Unassembled WGS sequence"/>
</dbReference>
<dbReference type="InterPro" id="IPR000210">
    <property type="entry name" value="BTB/POZ_dom"/>
</dbReference>
<evidence type="ECO:0000259" key="1">
    <source>
        <dbReference type="PROSITE" id="PS50097"/>
    </source>
</evidence>
<dbReference type="EMBL" id="JEMT01016642">
    <property type="protein sequence ID" value="EXX70239.1"/>
    <property type="molecule type" value="Genomic_DNA"/>
</dbReference>
<dbReference type="Gene3D" id="3.30.710.10">
    <property type="entry name" value="Potassium Channel Kv1.1, Chain A"/>
    <property type="match status" value="1"/>
</dbReference>
<dbReference type="InterPro" id="IPR011333">
    <property type="entry name" value="SKP1/BTB/POZ_sf"/>
</dbReference>
<dbReference type="SMR" id="A0A015KRK4"/>
<dbReference type="PANTHER" id="PTHR22744">
    <property type="entry name" value="HELIX LOOP HELIX PROTEIN 21-RELATED"/>
    <property type="match status" value="1"/>
</dbReference>
<dbReference type="STRING" id="1432141.A0A015KRK4"/>
<evidence type="ECO:0000313" key="2">
    <source>
        <dbReference type="EMBL" id="EXX70239.1"/>
    </source>
</evidence>
<dbReference type="HOGENOM" id="CLU_082810_0_0_1"/>
<dbReference type="PANTHER" id="PTHR22744:SF17">
    <property type="entry name" value="BTB DOMAIN-CONTAINING PROTEIN"/>
    <property type="match status" value="1"/>
</dbReference>
<dbReference type="OrthoDB" id="3027208at2759"/>
<keyword evidence="3" id="KW-1185">Reference proteome</keyword>
<proteinExistence type="predicted"/>
<organism evidence="2 3">
    <name type="scientific">Rhizophagus irregularis (strain DAOM 197198w)</name>
    <name type="common">Glomus intraradices</name>
    <dbReference type="NCBI Taxonomy" id="1432141"/>
    <lineage>
        <taxon>Eukaryota</taxon>
        <taxon>Fungi</taxon>
        <taxon>Fungi incertae sedis</taxon>
        <taxon>Mucoromycota</taxon>
        <taxon>Glomeromycotina</taxon>
        <taxon>Glomeromycetes</taxon>
        <taxon>Glomerales</taxon>
        <taxon>Glomeraceae</taxon>
        <taxon>Rhizophagus</taxon>
    </lineage>
</organism>
<gene>
    <name evidence="2" type="ORF">RirG_089290</name>
</gene>
<dbReference type="SUPFAM" id="SSF54695">
    <property type="entry name" value="POZ domain"/>
    <property type="match status" value="1"/>
</dbReference>
<dbReference type="AlphaFoldDB" id="A0A015KRK4"/>